<evidence type="ECO:0000313" key="2">
    <source>
        <dbReference type="Proteomes" id="UP000054217"/>
    </source>
</evidence>
<reference evidence="1 2" key="1">
    <citation type="submission" date="2014-04" db="EMBL/GenBank/DDBJ databases">
        <authorList>
            <consortium name="DOE Joint Genome Institute"/>
            <person name="Kuo A."/>
            <person name="Kohler A."/>
            <person name="Costa M.D."/>
            <person name="Nagy L.G."/>
            <person name="Floudas D."/>
            <person name="Copeland A."/>
            <person name="Barry K.W."/>
            <person name="Cichocki N."/>
            <person name="Veneault-Fourrey C."/>
            <person name="LaButti K."/>
            <person name="Lindquist E.A."/>
            <person name="Lipzen A."/>
            <person name="Lundell T."/>
            <person name="Morin E."/>
            <person name="Murat C."/>
            <person name="Sun H."/>
            <person name="Tunlid A."/>
            <person name="Henrissat B."/>
            <person name="Grigoriev I.V."/>
            <person name="Hibbett D.S."/>
            <person name="Martin F."/>
            <person name="Nordberg H.P."/>
            <person name="Cantor M.N."/>
            <person name="Hua S.X."/>
        </authorList>
    </citation>
    <scope>NUCLEOTIDE SEQUENCE [LARGE SCALE GENOMIC DNA]</scope>
    <source>
        <strain evidence="1 2">Marx 270</strain>
    </source>
</reference>
<sequence length="51" mass="5744">MPSDFVSKKKTCVFSKCVQERPEGFGITIERIRPSVNNAAVFCMESMLECV</sequence>
<evidence type="ECO:0000313" key="1">
    <source>
        <dbReference type="EMBL" id="KIO01577.1"/>
    </source>
</evidence>
<gene>
    <name evidence="1" type="ORF">M404DRAFT_727698</name>
</gene>
<dbReference type="InParanoid" id="A0A0C3JVV3"/>
<dbReference type="Proteomes" id="UP000054217">
    <property type="component" value="Unassembled WGS sequence"/>
</dbReference>
<protein>
    <submittedName>
        <fullName evidence="1">Uncharacterized protein</fullName>
    </submittedName>
</protein>
<reference evidence="2" key="2">
    <citation type="submission" date="2015-01" db="EMBL/GenBank/DDBJ databases">
        <title>Evolutionary Origins and Diversification of the Mycorrhizal Mutualists.</title>
        <authorList>
            <consortium name="DOE Joint Genome Institute"/>
            <consortium name="Mycorrhizal Genomics Consortium"/>
            <person name="Kohler A."/>
            <person name="Kuo A."/>
            <person name="Nagy L.G."/>
            <person name="Floudas D."/>
            <person name="Copeland A."/>
            <person name="Barry K.W."/>
            <person name="Cichocki N."/>
            <person name="Veneault-Fourrey C."/>
            <person name="LaButti K."/>
            <person name="Lindquist E.A."/>
            <person name="Lipzen A."/>
            <person name="Lundell T."/>
            <person name="Morin E."/>
            <person name="Murat C."/>
            <person name="Riley R."/>
            <person name="Ohm R."/>
            <person name="Sun H."/>
            <person name="Tunlid A."/>
            <person name="Henrissat B."/>
            <person name="Grigoriev I.V."/>
            <person name="Hibbett D.S."/>
            <person name="Martin F."/>
        </authorList>
    </citation>
    <scope>NUCLEOTIDE SEQUENCE [LARGE SCALE GENOMIC DNA]</scope>
    <source>
        <strain evidence="2">Marx 270</strain>
    </source>
</reference>
<name>A0A0C3JVV3_PISTI</name>
<dbReference type="EMBL" id="KN831987">
    <property type="protein sequence ID" value="KIO01577.1"/>
    <property type="molecule type" value="Genomic_DNA"/>
</dbReference>
<accession>A0A0C3JVV3</accession>
<dbReference type="HOGENOM" id="CLU_3107381_0_0_1"/>
<proteinExistence type="predicted"/>
<keyword evidence="2" id="KW-1185">Reference proteome</keyword>
<dbReference type="AlphaFoldDB" id="A0A0C3JVV3"/>
<organism evidence="1 2">
    <name type="scientific">Pisolithus tinctorius Marx 270</name>
    <dbReference type="NCBI Taxonomy" id="870435"/>
    <lineage>
        <taxon>Eukaryota</taxon>
        <taxon>Fungi</taxon>
        <taxon>Dikarya</taxon>
        <taxon>Basidiomycota</taxon>
        <taxon>Agaricomycotina</taxon>
        <taxon>Agaricomycetes</taxon>
        <taxon>Agaricomycetidae</taxon>
        <taxon>Boletales</taxon>
        <taxon>Sclerodermatineae</taxon>
        <taxon>Pisolithaceae</taxon>
        <taxon>Pisolithus</taxon>
    </lineage>
</organism>